<evidence type="ECO:0000313" key="1">
    <source>
        <dbReference type="EMBL" id="KUN61761.1"/>
    </source>
</evidence>
<protein>
    <submittedName>
        <fullName evidence="1">Uncharacterized protein</fullName>
    </submittedName>
</protein>
<comment type="caution">
    <text evidence="1">The sequence shown here is derived from an EMBL/GenBank/DDBJ whole genome shotgun (WGS) entry which is preliminary data.</text>
</comment>
<name>A0A101RU43_9ACTN</name>
<dbReference type="Proteomes" id="UP000054375">
    <property type="component" value="Unassembled WGS sequence"/>
</dbReference>
<evidence type="ECO:0000313" key="2">
    <source>
        <dbReference type="Proteomes" id="UP000054375"/>
    </source>
</evidence>
<dbReference type="RefSeq" id="WP_062243099.1">
    <property type="nucleotide sequence ID" value="NZ_JBIBHB010000006.1"/>
</dbReference>
<organism evidence="1 2">
    <name type="scientific">Streptomyces griseorubiginosus</name>
    <dbReference type="NCBI Taxonomy" id="67304"/>
    <lineage>
        <taxon>Bacteria</taxon>
        <taxon>Bacillati</taxon>
        <taxon>Actinomycetota</taxon>
        <taxon>Actinomycetes</taxon>
        <taxon>Kitasatosporales</taxon>
        <taxon>Streptomycetaceae</taxon>
        <taxon>Streptomyces</taxon>
    </lineage>
</organism>
<keyword evidence="2" id="KW-1185">Reference proteome</keyword>
<gene>
    <name evidence="1" type="ORF">AQJ54_31950</name>
</gene>
<dbReference type="EMBL" id="LMWV01000026">
    <property type="protein sequence ID" value="KUN61761.1"/>
    <property type="molecule type" value="Genomic_DNA"/>
</dbReference>
<proteinExistence type="predicted"/>
<reference evidence="1 2" key="1">
    <citation type="submission" date="2015-10" db="EMBL/GenBank/DDBJ databases">
        <title>Draft genome sequence of Streptomyces griseorubiginosus DSM 40469, type strain for the species Streptomyces griseorubiginosus.</title>
        <authorList>
            <person name="Ruckert C."/>
            <person name="Winkler A."/>
            <person name="Kalinowski J."/>
            <person name="Kampfer P."/>
            <person name="Glaeser S."/>
        </authorList>
    </citation>
    <scope>NUCLEOTIDE SEQUENCE [LARGE SCALE GENOMIC DNA]</scope>
    <source>
        <strain evidence="1 2">DSM 40469</strain>
    </source>
</reference>
<dbReference type="AlphaFoldDB" id="A0A101RU43"/>
<sequence length="122" mass="13178">MDKRTDPVEIIARVGGLTPCSDHERALGTWVYLASKAGWQVAEADGFTASPGRGEIGAVDIEGIRYVIRLGPWVRRLLYEVVDGHMVKRDTLATAAWAEPLVTKDSAPGLHSAESGRSDCSD</sequence>
<accession>A0A101RU43</accession>